<dbReference type="Proteomes" id="UP000218934">
    <property type="component" value="Unassembled WGS sequence"/>
</dbReference>
<reference evidence="1 2" key="1">
    <citation type="submission" date="2017-09" db="EMBL/GenBank/DDBJ databases">
        <title>The Catabolism of 3,6-Dichlorosalicylic acid is Initiated by the Cytochrome P450 Monooxygenase DsmABC in Rhizorhabdus dicambivorans Ndbn-20.</title>
        <authorList>
            <person name="Na L."/>
        </authorList>
    </citation>
    <scope>NUCLEOTIDE SEQUENCE [LARGE SCALE GENOMIC DNA]</scope>
    <source>
        <strain evidence="1 2">Ndbn-20m</strain>
    </source>
</reference>
<name>A0A2A4G2T3_9SPHN</name>
<dbReference type="KEGG" id="rdi:CMV14_10855"/>
<protein>
    <submittedName>
        <fullName evidence="1">Uncharacterized protein</fullName>
    </submittedName>
</protein>
<sequence>MGFALFTNQRGETNLSTKVSGSVKLIPGDIWPETIQLDVDGEKWEFLPDPKGRMPDLLYGKIQSITPQNEGRWQRVGERRTPAVWFAWGEVQSNGRIDYRQTKRI</sequence>
<gene>
    <name evidence="1" type="ORF">COO09_00240</name>
</gene>
<dbReference type="EMBL" id="NWUF01000001">
    <property type="protein sequence ID" value="PCE44110.1"/>
    <property type="molecule type" value="Genomic_DNA"/>
</dbReference>
<dbReference type="AlphaFoldDB" id="A0A2A4G2T3"/>
<dbReference type="OrthoDB" id="6906799at2"/>
<keyword evidence="2" id="KW-1185">Reference proteome</keyword>
<proteinExistence type="predicted"/>
<evidence type="ECO:0000313" key="1">
    <source>
        <dbReference type="EMBL" id="PCE44110.1"/>
    </source>
</evidence>
<comment type="caution">
    <text evidence="1">The sequence shown here is derived from an EMBL/GenBank/DDBJ whole genome shotgun (WGS) entry which is preliminary data.</text>
</comment>
<evidence type="ECO:0000313" key="2">
    <source>
        <dbReference type="Proteomes" id="UP000218934"/>
    </source>
</evidence>
<accession>A0A2A4G2T3</accession>
<organism evidence="1 2">
    <name type="scientific">Rhizorhabdus dicambivorans</name>
    <dbReference type="NCBI Taxonomy" id="1850238"/>
    <lineage>
        <taxon>Bacteria</taxon>
        <taxon>Pseudomonadati</taxon>
        <taxon>Pseudomonadota</taxon>
        <taxon>Alphaproteobacteria</taxon>
        <taxon>Sphingomonadales</taxon>
        <taxon>Sphingomonadaceae</taxon>
        <taxon>Rhizorhabdus</taxon>
    </lineage>
</organism>